<evidence type="ECO:0000313" key="9">
    <source>
        <dbReference type="Proteomes" id="UP000316726"/>
    </source>
</evidence>
<name>A0A5B8N1U3_9CHLO</name>
<evidence type="ECO:0000256" key="4">
    <source>
        <dbReference type="ARBA" id="ARBA00023163"/>
    </source>
</evidence>
<protein>
    <submittedName>
        <fullName evidence="8">AP2-like ethylene-responsive transcription factor</fullName>
    </submittedName>
</protein>
<evidence type="ECO:0000256" key="6">
    <source>
        <dbReference type="SAM" id="MobiDB-lite"/>
    </source>
</evidence>
<dbReference type="InterPro" id="IPR016177">
    <property type="entry name" value="DNA-bd_dom_sf"/>
</dbReference>
<dbReference type="CDD" id="cd00018">
    <property type="entry name" value="AP2"/>
    <property type="match status" value="2"/>
</dbReference>
<organism evidence="8 9">
    <name type="scientific">Chloropicon primus</name>
    <dbReference type="NCBI Taxonomy" id="1764295"/>
    <lineage>
        <taxon>Eukaryota</taxon>
        <taxon>Viridiplantae</taxon>
        <taxon>Chlorophyta</taxon>
        <taxon>Chloropicophyceae</taxon>
        <taxon>Chloropicales</taxon>
        <taxon>Chloropicaceae</taxon>
        <taxon>Chloropicon</taxon>
    </lineage>
</organism>
<keyword evidence="3" id="KW-0238">DNA-binding</keyword>
<dbReference type="SUPFAM" id="SSF54171">
    <property type="entry name" value="DNA-binding domain"/>
    <property type="match status" value="2"/>
</dbReference>
<feature type="domain" description="AP2/ERF" evidence="7">
    <location>
        <begin position="302"/>
        <end position="358"/>
    </location>
</feature>
<dbReference type="PANTHER" id="PTHR32467">
    <property type="entry name" value="AP2-LIKE ETHYLENE-RESPONSIVE TRANSCRIPTION FACTOR"/>
    <property type="match status" value="1"/>
</dbReference>
<keyword evidence="9" id="KW-1185">Reference proteome</keyword>
<keyword evidence="4" id="KW-0804">Transcription</keyword>
<reference evidence="8 9" key="1">
    <citation type="submission" date="2018-07" db="EMBL/GenBank/DDBJ databases">
        <title>The complete nuclear genome of the prasinophyte Chloropicon primus (CCMP1205).</title>
        <authorList>
            <person name="Pombert J.-F."/>
            <person name="Otis C."/>
            <person name="Turmel M."/>
            <person name="Lemieux C."/>
        </authorList>
    </citation>
    <scope>NUCLEOTIDE SEQUENCE [LARGE SCALE GENOMIC DNA]</scope>
    <source>
        <strain evidence="8 9">CCMP1205</strain>
    </source>
</reference>
<feature type="region of interest" description="Disordered" evidence="6">
    <location>
        <begin position="253"/>
        <end position="307"/>
    </location>
</feature>
<dbReference type="GO" id="GO:0003700">
    <property type="term" value="F:DNA-binding transcription factor activity"/>
    <property type="evidence" value="ECO:0007669"/>
    <property type="project" value="InterPro"/>
</dbReference>
<dbReference type="Gene3D" id="3.30.730.10">
    <property type="entry name" value="AP2/ERF domain"/>
    <property type="match status" value="2"/>
</dbReference>
<dbReference type="InterPro" id="IPR036955">
    <property type="entry name" value="AP2/ERF_dom_sf"/>
</dbReference>
<dbReference type="SMART" id="SM00380">
    <property type="entry name" value="AP2"/>
    <property type="match status" value="2"/>
</dbReference>
<evidence type="ECO:0000259" key="7">
    <source>
        <dbReference type="PROSITE" id="PS51032"/>
    </source>
</evidence>
<dbReference type="AlphaFoldDB" id="A0A5B8N1U3"/>
<feature type="domain" description="AP2/ERF" evidence="7">
    <location>
        <begin position="388"/>
        <end position="450"/>
    </location>
</feature>
<dbReference type="OrthoDB" id="207175at2759"/>
<comment type="subcellular location">
    <subcellularLocation>
        <location evidence="1">Nucleus</location>
    </subcellularLocation>
</comment>
<evidence type="ECO:0000256" key="5">
    <source>
        <dbReference type="ARBA" id="ARBA00023242"/>
    </source>
</evidence>
<evidence type="ECO:0000256" key="3">
    <source>
        <dbReference type="ARBA" id="ARBA00023125"/>
    </source>
</evidence>
<feature type="compositionally biased region" description="Basic residues" evidence="6">
    <location>
        <begin position="259"/>
        <end position="270"/>
    </location>
</feature>
<evidence type="ECO:0000256" key="1">
    <source>
        <dbReference type="ARBA" id="ARBA00004123"/>
    </source>
</evidence>
<gene>
    <name evidence="8" type="ORF">A3770_18p81920</name>
</gene>
<dbReference type="PANTHER" id="PTHR32467:SF90">
    <property type="entry name" value="AP2-LIKE ETHYLENE-RESPONSIVE TRANSCRIPTION FACTOR AIL1"/>
    <property type="match status" value="1"/>
</dbReference>
<keyword evidence="5" id="KW-0539">Nucleus</keyword>
<proteinExistence type="predicted"/>
<dbReference type="PROSITE" id="PS51032">
    <property type="entry name" value="AP2_ERF"/>
    <property type="match status" value="2"/>
</dbReference>
<dbReference type="InterPro" id="IPR001471">
    <property type="entry name" value="AP2/ERF_dom"/>
</dbReference>
<dbReference type="EMBL" id="CP031051">
    <property type="protein sequence ID" value="QDZ25674.1"/>
    <property type="molecule type" value="Genomic_DNA"/>
</dbReference>
<dbReference type="GO" id="GO:0005634">
    <property type="term" value="C:nucleus"/>
    <property type="evidence" value="ECO:0007669"/>
    <property type="project" value="UniProtKB-SubCell"/>
</dbReference>
<evidence type="ECO:0000256" key="2">
    <source>
        <dbReference type="ARBA" id="ARBA00023015"/>
    </source>
</evidence>
<keyword evidence="2" id="KW-0805">Transcription regulation</keyword>
<dbReference type="Proteomes" id="UP000316726">
    <property type="component" value="Chromosome 18"/>
</dbReference>
<evidence type="ECO:0000313" key="8">
    <source>
        <dbReference type="EMBL" id="QDZ25674.1"/>
    </source>
</evidence>
<dbReference type="STRING" id="1764295.A0A5B8N1U3"/>
<accession>A0A5B8N1U3</accession>
<dbReference type="GO" id="GO:0003677">
    <property type="term" value="F:DNA binding"/>
    <property type="evidence" value="ECO:0007669"/>
    <property type="project" value="UniProtKB-KW"/>
</dbReference>
<sequence>MDRSVEGNDAGLALMAEGEDLSSCSARNDDDGLGLVKEEGVAGVVDEAFDEALLAALKQDLMKAVDVRATNLLRQPPSSSSFLEGIDEVDNSDSVLLTPPPKDKLGTAMFDDLMTDPTVFPLESPNSVLSARSTFQQPFPLPRSTSVTTKLCASTPTVMHETATAWPPPYCPEPSVFLVPQSTRSYAQGSVGDVMMTRLFCPMAQQHQYQSPEDEYLSQQAQVALSAAAAQGFPEPFFEAAEASCREDFPEHQCSVPHVKGRKPTRRRSSKTASSSSATTEKKNVKRKAQLPKKEQKPRTSKYRGVSRHRLTKRWEASCWVHKKQLYLGGFDDEERAARAYDVVALVCKGFSAEINFELEDYLTHIQILRHCTQEEVVAHIRRQSSAFARGRSRYRGVSGTEGRWEARIGKYDGKKNATFGFFETEEDAARQYDRALLIQKGRSAKTNFNVFFYQTEMMEYEKMISGLDPEQQDRARLTTTLPLDAVPPCQRKFTLLYAEHLKRALEFGQ</sequence>